<comment type="caution">
    <text evidence="1">The sequence shown here is derived from an EMBL/GenBank/DDBJ whole genome shotgun (WGS) entry which is preliminary data.</text>
</comment>
<reference evidence="1 2" key="1">
    <citation type="journal article" date="2013" name="Nat. Commun.">
        <title>The evolution and pathogenic mechanisms of the rice sheath blight pathogen.</title>
        <authorList>
            <person name="Zheng A."/>
            <person name="Lin R."/>
            <person name="Xu L."/>
            <person name="Qin P."/>
            <person name="Tang C."/>
            <person name="Ai P."/>
            <person name="Zhang D."/>
            <person name="Liu Y."/>
            <person name="Sun Z."/>
            <person name="Feng H."/>
            <person name="Wang Y."/>
            <person name="Chen Y."/>
            <person name="Liang X."/>
            <person name="Fu R."/>
            <person name="Li Q."/>
            <person name="Zhang J."/>
            <person name="Yu X."/>
            <person name="Xie Z."/>
            <person name="Ding L."/>
            <person name="Guan P."/>
            <person name="Tang J."/>
            <person name="Liang Y."/>
            <person name="Wang S."/>
            <person name="Deng Q."/>
            <person name="Li S."/>
            <person name="Zhu J."/>
            <person name="Wang L."/>
            <person name="Liu H."/>
            <person name="Li P."/>
        </authorList>
    </citation>
    <scope>NUCLEOTIDE SEQUENCE [LARGE SCALE GENOMIC DNA]</scope>
    <source>
        <strain evidence="2">AG-1 IA</strain>
    </source>
</reference>
<dbReference type="HOGENOM" id="CLU_2224970_0_0_1"/>
<protein>
    <submittedName>
        <fullName evidence="1">Uncharacterized protein</fullName>
    </submittedName>
</protein>
<gene>
    <name evidence="1" type="ORF">AG1IA_04914</name>
</gene>
<sequence length="106" mass="12330">MLTCFGGSIHTIRSEPNRPGNCIRPDYWIETSQFHTTFAPVDSETRAVSTERERIQVSKLETSHRVAILFLFHRTGKERMQGRWIYMQTGVICLCSTIIMKQRVIK</sequence>
<accession>L8WW45</accession>
<evidence type="ECO:0000313" key="1">
    <source>
        <dbReference type="EMBL" id="ELU41052.1"/>
    </source>
</evidence>
<dbReference type="AlphaFoldDB" id="L8WW45"/>
<evidence type="ECO:0000313" key="2">
    <source>
        <dbReference type="Proteomes" id="UP000011668"/>
    </source>
</evidence>
<keyword evidence="2" id="KW-1185">Reference proteome</keyword>
<organism evidence="1 2">
    <name type="scientific">Thanatephorus cucumeris (strain AG1-IA)</name>
    <name type="common">Rice sheath blight fungus</name>
    <name type="synonym">Rhizoctonia solani</name>
    <dbReference type="NCBI Taxonomy" id="983506"/>
    <lineage>
        <taxon>Eukaryota</taxon>
        <taxon>Fungi</taxon>
        <taxon>Dikarya</taxon>
        <taxon>Basidiomycota</taxon>
        <taxon>Agaricomycotina</taxon>
        <taxon>Agaricomycetes</taxon>
        <taxon>Cantharellales</taxon>
        <taxon>Ceratobasidiaceae</taxon>
        <taxon>Rhizoctonia</taxon>
        <taxon>Rhizoctonia solani AG-1</taxon>
    </lineage>
</organism>
<name>L8WW45_THACA</name>
<proteinExistence type="predicted"/>
<dbReference type="Proteomes" id="UP000011668">
    <property type="component" value="Unassembled WGS sequence"/>
</dbReference>
<dbReference type="EMBL" id="AFRT01001197">
    <property type="protein sequence ID" value="ELU41052.1"/>
    <property type="molecule type" value="Genomic_DNA"/>
</dbReference>